<evidence type="ECO:0000256" key="1">
    <source>
        <dbReference type="ARBA" id="ARBA00004514"/>
    </source>
</evidence>
<keyword evidence="5" id="KW-0143">Chaperone</keyword>
<dbReference type="CDD" id="cd16098">
    <property type="entry name" value="FliS"/>
    <property type="match status" value="1"/>
</dbReference>
<protein>
    <submittedName>
        <fullName evidence="6">Flagellar protein FliS</fullName>
    </submittedName>
</protein>
<evidence type="ECO:0000256" key="3">
    <source>
        <dbReference type="ARBA" id="ARBA00022490"/>
    </source>
</evidence>
<evidence type="ECO:0000313" key="7">
    <source>
        <dbReference type="Proteomes" id="UP000196005"/>
    </source>
</evidence>
<dbReference type="OrthoDB" id="5343669at2"/>
<keyword evidence="4" id="KW-1005">Bacterial flagellum biogenesis</keyword>
<dbReference type="InterPro" id="IPR036584">
    <property type="entry name" value="FliS_sf"/>
</dbReference>
<dbReference type="Gene3D" id="1.20.120.340">
    <property type="entry name" value="Flagellar protein FliS"/>
    <property type="match status" value="1"/>
</dbReference>
<evidence type="ECO:0000313" key="6">
    <source>
        <dbReference type="EMBL" id="ARU48592.1"/>
    </source>
</evidence>
<name>A0A1Y0HKJ9_9BACT</name>
<proteinExistence type="inferred from homology"/>
<dbReference type="KEGG" id="suls:Sdiek1_1428"/>
<dbReference type="SUPFAM" id="SSF101116">
    <property type="entry name" value="Flagellar export chaperone FliS"/>
    <property type="match status" value="1"/>
</dbReference>
<dbReference type="NCBIfam" id="TIGR00208">
    <property type="entry name" value="fliS"/>
    <property type="match status" value="1"/>
</dbReference>
<sequence length="125" mass="14239">MYSNLAYSTYSQNNASIESSEKLIRMLYEGVLRFASQAKRAIEDGSIEKRTYWINRTSAIFTELINSLNYDGGQIAYYLSGLYVHQVKLLAEANLNNDTSKLDEVINVAKELLQAWKDETDNVVD</sequence>
<dbReference type="EMBL" id="CP021416">
    <property type="protein sequence ID" value="ARU48592.1"/>
    <property type="molecule type" value="Genomic_DNA"/>
</dbReference>
<dbReference type="InterPro" id="IPR003713">
    <property type="entry name" value="FliS"/>
</dbReference>
<accession>A0A1Y0HKJ9</accession>
<dbReference type="PIRSF" id="PIRSF039090">
    <property type="entry name" value="Flis"/>
    <property type="match status" value="1"/>
</dbReference>
<dbReference type="GO" id="GO:0005829">
    <property type="term" value="C:cytosol"/>
    <property type="evidence" value="ECO:0007669"/>
    <property type="project" value="UniProtKB-SubCell"/>
</dbReference>
<dbReference type="Pfam" id="PF02561">
    <property type="entry name" value="FliS"/>
    <property type="match status" value="1"/>
</dbReference>
<keyword evidence="6" id="KW-0966">Cell projection</keyword>
<keyword evidence="7" id="KW-1185">Reference proteome</keyword>
<dbReference type="GO" id="GO:0044780">
    <property type="term" value="P:bacterial-type flagellum assembly"/>
    <property type="evidence" value="ECO:0007669"/>
    <property type="project" value="InterPro"/>
</dbReference>
<dbReference type="AlphaFoldDB" id="A0A1Y0HKJ9"/>
<reference evidence="7" key="1">
    <citation type="submission" date="2017-05" db="EMBL/GenBank/DDBJ databases">
        <title>Dechlorination kinetics govern the competition between two new strains of the genus Sulfurospirillum.</title>
        <authorList>
            <person name="Buttet G.F."/>
            <person name="Murray A.M."/>
            <person name="Goris T."/>
            <person name="Burion M."/>
            <person name="Lin B."/>
            <person name="Rolle M."/>
            <person name="Maillard J."/>
        </authorList>
    </citation>
    <scope>NUCLEOTIDE SEQUENCE [LARGE SCALE GENOMIC DNA]</scope>
    <source>
        <strain evidence="7">SL2-1</strain>
    </source>
</reference>
<dbReference type="Proteomes" id="UP000196005">
    <property type="component" value="Chromosome"/>
</dbReference>
<dbReference type="PANTHER" id="PTHR34773:SF1">
    <property type="entry name" value="FLAGELLAR SECRETION CHAPERONE FLIS"/>
    <property type="match status" value="1"/>
</dbReference>
<evidence type="ECO:0000256" key="4">
    <source>
        <dbReference type="ARBA" id="ARBA00022795"/>
    </source>
</evidence>
<gene>
    <name evidence="6" type="ORF">Sdiek1_1428</name>
</gene>
<keyword evidence="3" id="KW-0963">Cytoplasm</keyword>
<comment type="subcellular location">
    <subcellularLocation>
        <location evidence="1">Cytoplasm</location>
        <location evidence="1">Cytosol</location>
    </subcellularLocation>
</comment>
<evidence type="ECO:0000256" key="5">
    <source>
        <dbReference type="ARBA" id="ARBA00023186"/>
    </source>
</evidence>
<dbReference type="RefSeq" id="WP_087438529.1">
    <property type="nucleotide sequence ID" value="NZ_CP021416.1"/>
</dbReference>
<comment type="similarity">
    <text evidence="2">Belongs to the FliS family.</text>
</comment>
<keyword evidence="6" id="KW-0969">Cilium</keyword>
<evidence type="ECO:0000256" key="2">
    <source>
        <dbReference type="ARBA" id="ARBA00008787"/>
    </source>
</evidence>
<dbReference type="PANTHER" id="PTHR34773">
    <property type="entry name" value="FLAGELLAR SECRETION CHAPERONE FLIS"/>
    <property type="match status" value="1"/>
</dbReference>
<keyword evidence="6" id="KW-0282">Flagellum</keyword>
<dbReference type="GO" id="GO:0071973">
    <property type="term" value="P:bacterial-type flagellum-dependent cell motility"/>
    <property type="evidence" value="ECO:0007669"/>
    <property type="project" value="TreeGrafter"/>
</dbReference>
<organism evidence="6 7">
    <name type="scientific">Sulfurospirillum diekertiae</name>
    <dbReference type="NCBI Taxonomy" id="1854492"/>
    <lineage>
        <taxon>Bacteria</taxon>
        <taxon>Pseudomonadati</taxon>
        <taxon>Campylobacterota</taxon>
        <taxon>Epsilonproteobacteria</taxon>
        <taxon>Campylobacterales</taxon>
        <taxon>Sulfurospirillaceae</taxon>
        <taxon>Sulfurospirillum</taxon>
    </lineage>
</organism>